<dbReference type="AlphaFoldDB" id="H3H770"/>
<sequence length="361" mass="35840">MTATNTAGFKFIDARSGAGPAAVFTVDATGATTIAAGGLTVTKGGATIADDTNINTLKLANTFATLTSTVLEMTASDSDGSGFKFIDAKAGTGPNPPSVFTVDATGATAITDSTDASTLTLTNTFATLTEAVIDMTATDTAGFKFIDAKAGTGPNPPSVFTVDATGATAITDSTDASTLTLTNTFATLTEAVIDMTATDTAGFKFIDAKAGTGPNPPSVFTVDATGATAITAGGLTVTKGGATIADDTNINTLKLANTFATLTSTVLEMTASDSDGSGFKFIDAKAGTGPNPPSVFTVDATGATAITDSTDASTLTLTNTFATLTEAVIDMTATDTAGFKFIDAKAGTGPNPPSVFTVDAT</sequence>
<dbReference type="HOGENOM" id="CLU_768589_0_0_1"/>
<reference evidence="1" key="2">
    <citation type="submission" date="2015-06" db="UniProtKB">
        <authorList>
            <consortium name="EnsemblProtists"/>
        </authorList>
    </citation>
    <scope>IDENTIFICATION</scope>
    <source>
        <strain evidence="1">Pr102</strain>
    </source>
</reference>
<name>H3H770_PHYRM</name>
<evidence type="ECO:0000313" key="2">
    <source>
        <dbReference type="Proteomes" id="UP000005238"/>
    </source>
</evidence>
<keyword evidence="2" id="KW-1185">Reference proteome</keyword>
<dbReference type="Proteomes" id="UP000005238">
    <property type="component" value="Unassembled WGS sequence"/>
</dbReference>
<dbReference type="EMBL" id="DS566836">
    <property type="status" value="NOT_ANNOTATED_CDS"/>
    <property type="molecule type" value="Genomic_DNA"/>
</dbReference>
<dbReference type="EnsemblProtists" id="Phyra86571">
    <property type="protein sequence ID" value="Phyra86571"/>
    <property type="gene ID" value="Phyra86571"/>
</dbReference>
<reference evidence="2" key="1">
    <citation type="journal article" date="2006" name="Science">
        <title>Phytophthora genome sequences uncover evolutionary origins and mechanisms of pathogenesis.</title>
        <authorList>
            <person name="Tyler B.M."/>
            <person name="Tripathy S."/>
            <person name="Zhang X."/>
            <person name="Dehal P."/>
            <person name="Jiang R.H."/>
            <person name="Aerts A."/>
            <person name="Arredondo F.D."/>
            <person name="Baxter L."/>
            <person name="Bensasson D."/>
            <person name="Beynon J.L."/>
            <person name="Chapman J."/>
            <person name="Damasceno C.M."/>
            <person name="Dorrance A.E."/>
            <person name="Dou D."/>
            <person name="Dickerman A.W."/>
            <person name="Dubchak I.L."/>
            <person name="Garbelotto M."/>
            <person name="Gijzen M."/>
            <person name="Gordon S.G."/>
            <person name="Govers F."/>
            <person name="Grunwald N.J."/>
            <person name="Huang W."/>
            <person name="Ivors K.L."/>
            <person name="Jones R.W."/>
            <person name="Kamoun S."/>
            <person name="Krampis K."/>
            <person name="Lamour K.H."/>
            <person name="Lee M.K."/>
            <person name="McDonald W.H."/>
            <person name="Medina M."/>
            <person name="Meijer H.J."/>
            <person name="Nordberg E.K."/>
            <person name="Maclean D.J."/>
            <person name="Ospina-Giraldo M.D."/>
            <person name="Morris P.F."/>
            <person name="Phuntumart V."/>
            <person name="Putnam N.H."/>
            <person name="Rash S."/>
            <person name="Rose J.K."/>
            <person name="Sakihama Y."/>
            <person name="Salamov A.A."/>
            <person name="Savidor A."/>
            <person name="Scheuring C.F."/>
            <person name="Smith B.M."/>
            <person name="Sobral B.W."/>
            <person name="Terry A."/>
            <person name="Torto-Alalibo T.A."/>
            <person name="Win J."/>
            <person name="Xu Z."/>
            <person name="Zhang H."/>
            <person name="Grigoriev I.V."/>
            <person name="Rokhsar D.S."/>
            <person name="Boore J.L."/>
        </authorList>
    </citation>
    <scope>NUCLEOTIDE SEQUENCE [LARGE SCALE GENOMIC DNA]</scope>
    <source>
        <strain evidence="2">Pr102</strain>
    </source>
</reference>
<organism evidence="1 2">
    <name type="scientific">Phytophthora ramorum</name>
    <name type="common">Sudden oak death agent</name>
    <dbReference type="NCBI Taxonomy" id="164328"/>
    <lineage>
        <taxon>Eukaryota</taxon>
        <taxon>Sar</taxon>
        <taxon>Stramenopiles</taxon>
        <taxon>Oomycota</taxon>
        <taxon>Peronosporomycetes</taxon>
        <taxon>Peronosporales</taxon>
        <taxon>Peronosporaceae</taxon>
        <taxon>Phytophthora</taxon>
    </lineage>
</organism>
<protein>
    <submittedName>
        <fullName evidence="1">Uncharacterized protein</fullName>
    </submittedName>
</protein>
<proteinExistence type="predicted"/>
<evidence type="ECO:0000313" key="1">
    <source>
        <dbReference type="EnsemblProtists" id="Phyra86571"/>
    </source>
</evidence>
<dbReference type="VEuPathDB" id="FungiDB:KRP22_2924"/>
<dbReference type="InParanoid" id="H3H770"/>
<accession>H3H770</accession>
<dbReference type="VEuPathDB" id="FungiDB:KRP23_3835"/>